<reference evidence="1 2" key="1">
    <citation type="submission" date="2009-01" db="EMBL/GenBank/DDBJ databases">
        <title>Complete sequence of chromosome of Methylobacterium nodulans ORS 2060.</title>
        <authorList>
            <consortium name="US DOE Joint Genome Institute"/>
            <person name="Lucas S."/>
            <person name="Copeland A."/>
            <person name="Lapidus A."/>
            <person name="Glavina del Rio T."/>
            <person name="Dalin E."/>
            <person name="Tice H."/>
            <person name="Bruce D."/>
            <person name="Goodwin L."/>
            <person name="Pitluck S."/>
            <person name="Sims D."/>
            <person name="Brettin T."/>
            <person name="Detter J.C."/>
            <person name="Han C."/>
            <person name="Larimer F."/>
            <person name="Land M."/>
            <person name="Hauser L."/>
            <person name="Kyrpides N."/>
            <person name="Ivanova N."/>
            <person name="Marx C.J."/>
            <person name="Richardson P."/>
        </authorList>
    </citation>
    <scope>NUCLEOTIDE SEQUENCE [LARGE SCALE GENOMIC DNA]</scope>
    <source>
        <strain evidence="2">LMG 21967 / CNCM I-2342 / ORS 2060</strain>
    </source>
</reference>
<proteinExistence type="predicted"/>
<dbReference type="Proteomes" id="UP000008207">
    <property type="component" value="Chromosome"/>
</dbReference>
<dbReference type="STRING" id="460265.Mnod_3174"/>
<dbReference type="KEGG" id="mno:Mnod_3174"/>
<gene>
    <name evidence="1" type="ordered locus">Mnod_3174</name>
</gene>
<dbReference type="AlphaFoldDB" id="B8IJQ5"/>
<evidence type="ECO:0000313" key="2">
    <source>
        <dbReference type="Proteomes" id="UP000008207"/>
    </source>
</evidence>
<accession>B8IJQ5</accession>
<dbReference type="HOGENOM" id="CLU_3345832_0_0_5"/>
<sequence length="37" mass="3874">MTRTACGRTAFQVILSCRGVSPTRVSCADSLNRSAAS</sequence>
<organism evidence="1 2">
    <name type="scientific">Methylobacterium nodulans (strain LMG 21967 / CNCM I-2342 / ORS 2060)</name>
    <dbReference type="NCBI Taxonomy" id="460265"/>
    <lineage>
        <taxon>Bacteria</taxon>
        <taxon>Pseudomonadati</taxon>
        <taxon>Pseudomonadota</taxon>
        <taxon>Alphaproteobacteria</taxon>
        <taxon>Hyphomicrobiales</taxon>
        <taxon>Methylobacteriaceae</taxon>
        <taxon>Methylobacterium</taxon>
    </lineage>
</organism>
<protein>
    <submittedName>
        <fullName evidence="1">Uncharacterized protein</fullName>
    </submittedName>
</protein>
<dbReference type="EMBL" id="CP001349">
    <property type="protein sequence ID" value="ACL58103.1"/>
    <property type="molecule type" value="Genomic_DNA"/>
</dbReference>
<name>B8IJQ5_METNO</name>
<evidence type="ECO:0000313" key="1">
    <source>
        <dbReference type="EMBL" id="ACL58103.1"/>
    </source>
</evidence>
<keyword evidence="2" id="KW-1185">Reference proteome</keyword>